<feature type="compositionally biased region" description="Basic and acidic residues" evidence="1">
    <location>
        <begin position="7"/>
        <end position="16"/>
    </location>
</feature>
<dbReference type="OrthoDB" id="674685at2759"/>
<reference evidence="2 3" key="1">
    <citation type="journal article" date="2013" name="BMC Genomics">
        <title>The miniature genome of a carnivorous plant Genlisea aurea contains a low number of genes and short non-coding sequences.</title>
        <authorList>
            <person name="Leushkin E.V."/>
            <person name="Sutormin R.A."/>
            <person name="Nabieva E.R."/>
            <person name="Penin A.A."/>
            <person name="Kondrashov A.S."/>
            <person name="Logacheva M.D."/>
        </authorList>
    </citation>
    <scope>NUCLEOTIDE SEQUENCE [LARGE SCALE GENOMIC DNA]</scope>
</reference>
<name>S8CIM9_9LAMI</name>
<dbReference type="Proteomes" id="UP000015453">
    <property type="component" value="Unassembled WGS sequence"/>
</dbReference>
<feature type="compositionally biased region" description="Polar residues" evidence="1">
    <location>
        <begin position="47"/>
        <end position="62"/>
    </location>
</feature>
<organism evidence="2 3">
    <name type="scientific">Genlisea aurea</name>
    <dbReference type="NCBI Taxonomy" id="192259"/>
    <lineage>
        <taxon>Eukaryota</taxon>
        <taxon>Viridiplantae</taxon>
        <taxon>Streptophyta</taxon>
        <taxon>Embryophyta</taxon>
        <taxon>Tracheophyta</taxon>
        <taxon>Spermatophyta</taxon>
        <taxon>Magnoliopsida</taxon>
        <taxon>eudicotyledons</taxon>
        <taxon>Gunneridae</taxon>
        <taxon>Pentapetalae</taxon>
        <taxon>asterids</taxon>
        <taxon>lamiids</taxon>
        <taxon>Lamiales</taxon>
        <taxon>Lentibulariaceae</taxon>
        <taxon>Genlisea</taxon>
    </lineage>
</organism>
<accession>S8CIM9</accession>
<evidence type="ECO:0000256" key="1">
    <source>
        <dbReference type="SAM" id="MobiDB-lite"/>
    </source>
</evidence>
<evidence type="ECO:0000313" key="2">
    <source>
        <dbReference type="EMBL" id="EPS66834.1"/>
    </source>
</evidence>
<dbReference type="PANTHER" id="PTHR33237:SF39">
    <property type="match status" value="1"/>
</dbReference>
<feature type="region of interest" description="Disordered" evidence="1">
    <location>
        <begin position="1"/>
        <end position="23"/>
    </location>
</feature>
<protein>
    <submittedName>
        <fullName evidence="2">Uncharacterized protein</fullName>
    </submittedName>
</protein>
<dbReference type="PANTHER" id="PTHR33237">
    <property type="entry name" value="F2P16.13 PROTEIN-RELATED"/>
    <property type="match status" value="1"/>
</dbReference>
<sequence length="157" mass="17607">MRTSEMLLHHSSDGNGRKNHKRGGYHLATKIGSIIISMACRGGISSQPQQQLSKCSPVSTNAEGEKQQQHGATGFGLKRRWRMRKKEASFGDDDGKKKKKKKMMMVRRRSVMKGGGEEELCKKRILMGEKCRALTLSGVLHYDENGVLLTEELDSFI</sequence>
<gene>
    <name evidence="2" type="ORF">M569_07944</name>
</gene>
<dbReference type="AlphaFoldDB" id="S8CIM9"/>
<proteinExistence type="predicted"/>
<evidence type="ECO:0000313" key="3">
    <source>
        <dbReference type="Proteomes" id="UP000015453"/>
    </source>
</evidence>
<feature type="region of interest" description="Disordered" evidence="1">
    <location>
        <begin position="47"/>
        <end position="78"/>
    </location>
</feature>
<comment type="caution">
    <text evidence="2">The sequence shown here is derived from an EMBL/GenBank/DDBJ whole genome shotgun (WGS) entry which is preliminary data.</text>
</comment>
<dbReference type="EMBL" id="AUSU01003453">
    <property type="protein sequence ID" value="EPS66834.1"/>
    <property type="molecule type" value="Genomic_DNA"/>
</dbReference>
<keyword evidence="3" id="KW-1185">Reference proteome</keyword>